<protein>
    <submittedName>
        <fullName evidence="1">Uncharacterized protein</fullName>
    </submittedName>
</protein>
<dbReference type="Proteomes" id="UP001079430">
    <property type="component" value="Unassembled WGS sequence"/>
</dbReference>
<evidence type="ECO:0000313" key="2">
    <source>
        <dbReference type="Proteomes" id="UP001079430"/>
    </source>
</evidence>
<dbReference type="RefSeq" id="WP_269285625.1">
    <property type="nucleotide sequence ID" value="NZ_JAPVOI010000005.1"/>
</dbReference>
<comment type="caution">
    <text evidence="1">The sequence shown here is derived from an EMBL/GenBank/DDBJ whole genome shotgun (WGS) entry which is preliminary data.</text>
</comment>
<proteinExistence type="predicted"/>
<organism evidence="1 2">
    <name type="scientific">Sinorhizobium psoraleae</name>
    <dbReference type="NCBI Taxonomy" id="520838"/>
    <lineage>
        <taxon>Bacteria</taxon>
        <taxon>Pseudomonadati</taxon>
        <taxon>Pseudomonadota</taxon>
        <taxon>Alphaproteobacteria</taxon>
        <taxon>Hyphomicrobiales</taxon>
        <taxon>Rhizobiaceae</taxon>
        <taxon>Sinorhizobium/Ensifer group</taxon>
        <taxon>Sinorhizobium</taxon>
    </lineage>
</organism>
<name>A0ABT4KNT5_9HYPH</name>
<dbReference type="EMBL" id="JAPVOI010000005">
    <property type="protein sequence ID" value="MCZ4093611.1"/>
    <property type="molecule type" value="Genomic_DNA"/>
</dbReference>
<keyword evidence="2" id="KW-1185">Reference proteome</keyword>
<evidence type="ECO:0000313" key="1">
    <source>
        <dbReference type="EMBL" id="MCZ4093611.1"/>
    </source>
</evidence>
<gene>
    <name evidence="1" type="ORF">O3W52_27755</name>
</gene>
<sequence>MDAELPPLVTFASMPDHLLRRMNAGHPSTYCGEPSRVGTFTAAEVNQVLAADRWKEGQECREREQVSIGVVTVSNIMCPLVGIVVPSGRNFGL</sequence>
<reference evidence="1" key="1">
    <citation type="submission" date="2022-10" db="EMBL/GenBank/DDBJ databases">
        <title>Whole genome sequencing of three plant growth promoting bacteria isolated from Vachellia tortilis subsp. raddiana in Morocco.</title>
        <authorList>
            <person name="Hnini M."/>
            <person name="Zouagui R."/>
            <person name="Zouagui H."/>
            <person name="Chemao Elfihri M.-W."/>
            <person name="Ibrahimi A."/>
            <person name="Sbabou L."/>
            <person name="Aurag J."/>
        </authorList>
    </citation>
    <scope>NUCLEOTIDE SEQUENCE</scope>
    <source>
        <strain evidence="1">LMR678</strain>
    </source>
</reference>
<accession>A0ABT4KNT5</accession>